<keyword evidence="3" id="KW-0754">Steroid-binding</keyword>
<evidence type="ECO:0000259" key="11">
    <source>
        <dbReference type="SMART" id="SM01117"/>
    </source>
</evidence>
<dbReference type="Pfam" id="PF00173">
    <property type="entry name" value="Cyt-b5"/>
    <property type="match status" value="1"/>
</dbReference>
<reference evidence="12" key="1">
    <citation type="journal article" date="2016" name="Nat. Genet.">
        <title>A high-quality carrot genome assembly provides new insights into carotenoid accumulation and asterid genome evolution.</title>
        <authorList>
            <person name="Iorizzo M."/>
            <person name="Ellison S."/>
            <person name="Senalik D."/>
            <person name="Zeng P."/>
            <person name="Satapoomin P."/>
            <person name="Huang J."/>
            <person name="Bowman M."/>
            <person name="Iovene M."/>
            <person name="Sanseverino W."/>
            <person name="Cavagnaro P."/>
            <person name="Yildiz M."/>
            <person name="Macko-Podgorni A."/>
            <person name="Moranska E."/>
            <person name="Grzebelus E."/>
            <person name="Grzebelus D."/>
            <person name="Ashrafi H."/>
            <person name="Zheng Z."/>
            <person name="Cheng S."/>
            <person name="Spooner D."/>
            <person name="Van Deynze A."/>
            <person name="Simon P."/>
        </authorList>
    </citation>
    <scope>NUCLEOTIDE SEQUENCE</scope>
    <source>
        <tissue evidence="12">Leaf</tissue>
    </source>
</reference>
<dbReference type="PANTHER" id="PTHR10281">
    <property type="entry name" value="MEMBRANE-ASSOCIATED PROGESTERONE RECEPTOR COMPONENT-RELATED"/>
    <property type="match status" value="1"/>
</dbReference>
<evidence type="ECO:0000256" key="2">
    <source>
        <dbReference type="ARBA" id="ARBA00022475"/>
    </source>
</evidence>
<dbReference type="EMBL" id="CP093348">
    <property type="protein sequence ID" value="WOH06766.1"/>
    <property type="molecule type" value="Genomic_DNA"/>
</dbReference>
<feature type="domain" description="Cytochrome b5 heme-binding" evidence="11">
    <location>
        <begin position="73"/>
        <end position="169"/>
    </location>
</feature>
<dbReference type="GO" id="GO:0005783">
    <property type="term" value="C:endoplasmic reticulum"/>
    <property type="evidence" value="ECO:0007669"/>
    <property type="project" value="TreeGrafter"/>
</dbReference>
<dbReference type="PANTHER" id="PTHR10281:SF45">
    <property type="entry name" value="MEMBRANE STEROID-BINDING PROTEIN 2"/>
    <property type="match status" value="1"/>
</dbReference>
<evidence type="ECO:0000256" key="1">
    <source>
        <dbReference type="ARBA" id="ARBA00004236"/>
    </source>
</evidence>
<comment type="subcellular location">
    <subcellularLocation>
        <location evidence="1">Cell membrane</location>
    </subcellularLocation>
</comment>
<dbReference type="InterPro" id="IPR001199">
    <property type="entry name" value="Cyt_B5-like_heme/steroid-bd"/>
</dbReference>
<evidence type="ECO:0000256" key="10">
    <source>
        <dbReference type="SAM" id="Phobius"/>
    </source>
</evidence>
<keyword evidence="4 10" id="KW-0812">Transmembrane</keyword>
<evidence type="ECO:0000256" key="7">
    <source>
        <dbReference type="ARBA" id="ARBA00023136"/>
    </source>
</evidence>
<gene>
    <name evidence="12" type="ORF">DCAR_0626194</name>
</gene>
<sequence>MAIELWETLKESITVYTGLSPATFFTVIALGLALYYVVSELFGSSSSEAQYKRSRDAEEEVQPLPPPVQLGEITEEELRGYDGADPNKPLLMAIKGQIYDVSQSRMFYGPGGPYALFAGKDASRALAKMSFEDSDLTSDISGLGVFELDALQDWEYKFMSKYVKVGTIKKTVPVTDGETTEGDAKPAEAAPSESVVPEPKETTTGGEADKE</sequence>
<protein>
    <recommendedName>
        <fullName evidence="11">Cytochrome b5 heme-binding domain-containing protein</fullName>
    </recommendedName>
</protein>
<dbReference type="Proteomes" id="UP000077755">
    <property type="component" value="Chromosome 6"/>
</dbReference>
<dbReference type="Gene3D" id="3.10.120.10">
    <property type="entry name" value="Cytochrome b5-like heme/steroid binding domain"/>
    <property type="match status" value="1"/>
</dbReference>
<dbReference type="SMART" id="SM01117">
    <property type="entry name" value="Cyt-b5"/>
    <property type="match status" value="1"/>
</dbReference>
<evidence type="ECO:0000256" key="4">
    <source>
        <dbReference type="ARBA" id="ARBA00022692"/>
    </source>
</evidence>
<keyword evidence="2" id="KW-1003">Cell membrane</keyword>
<dbReference type="KEGG" id="dcr:108224594"/>
<dbReference type="AlphaFoldDB" id="A0AAF0XHZ9"/>
<feature type="transmembrane region" description="Helical" evidence="10">
    <location>
        <begin position="15"/>
        <end position="38"/>
    </location>
</feature>
<dbReference type="GO" id="GO:0005886">
    <property type="term" value="C:plasma membrane"/>
    <property type="evidence" value="ECO:0007669"/>
    <property type="project" value="UniProtKB-SubCell"/>
</dbReference>
<dbReference type="InterPro" id="IPR036400">
    <property type="entry name" value="Cyt_B5-like_heme/steroid_sf"/>
</dbReference>
<accession>A0AAF0XHZ9</accession>
<evidence type="ECO:0000256" key="6">
    <source>
        <dbReference type="ARBA" id="ARBA00023121"/>
    </source>
</evidence>
<dbReference type="InterPro" id="IPR050577">
    <property type="entry name" value="MAPR/NEUFC/NENF-like"/>
</dbReference>
<feature type="region of interest" description="Disordered" evidence="9">
    <location>
        <begin position="173"/>
        <end position="211"/>
    </location>
</feature>
<evidence type="ECO:0000256" key="8">
    <source>
        <dbReference type="ARBA" id="ARBA00038357"/>
    </source>
</evidence>
<evidence type="ECO:0000313" key="12">
    <source>
        <dbReference type="EMBL" id="WOH06766.1"/>
    </source>
</evidence>
<comment type="similarity">
    <text evidence="8">Belongs to the cytochrome b5 family. MAPR subfamily.</text>
</comment>
<organism evidence="12 13">
    <name type="scientific">Daucus carota subsp. sativus</name>
    <name type="common">Carrot</name>
    <dbReference type="NCBI Taxonomy" id="79200"/>
    <lineage>
        <taxon>Eukaryota</taxon>
        <taxon>Viridiplantae</taxon>
        <taxon>Streptophyta</taxon>
        <taxon>Embryophyta</taxon>
        <taxon>Tracheophyta</taxon>
        <taxon>Spermatophyta</taxon>
        <taxon>Magnoliopsida</taxon>
        <taxon>eudicotyledons</taxon>
        <taxon>Gunneridae</taxon>
        <taxon>Pentapetalae</taxon>
        <taxon>asterids</taxon>
        <taxon>campanulids</taxon>
        <taxon>Apiales</taxon>
        <taxon>Apiaceae</taxon>
        <taxon>Apioideae</taxon>
        <taxon>Scandiceae</taxon>
        <taxon>Daucinae</taxon>
        <taxon>Daucus</taxon>
        <taxon>Daucus sect. Daucus</taxon>
    </lineage>
</organism>
<keyword evidence="7 10" id="KW-0472">Membrane</keyword>
<evidence type="ECO:0000313" key="13">
    <source>
        <dbReference type="Proteomes" id="UP000077755"/>
    </source>
</evidence>
<dbReference type="SUPFAM" id="SSF55856">
    <property type="entry name" value="Cytochrome b5-like heme/steroid binding domain"/>
    <property type="match status" value="1"/>
</dbReference>
<name>A0AAF0XHZ9_DAUCS</name>
<keyword evidence="5 10" id="KW-1133">Transmembrane helix</keyword>
<reference evidence="12" key="2">
    <citation type="submission" date="2022-03" db="EMBL/GenBank/DDBJ databases">
        <title>Draft title - Genomic analysis of global carrot germplasm unveils the trajectory of domestication and the origin of high carotenoid orange carrot.</title>
        <authorList>
            <person name="Iorizzo M."/>
            <person name="Ellison S."/>
            <person name="Senalik D."/>
            <person name="Macko-Podgorni A."/>
            <person name="Grzebelus D."/>
            <person name="Bostan H."/>
            <person name="Rolling W."/>
            <person name="Curaba J."/>
            <person name="Simon P."/>
        </authorList>
    </citation>
    <scope>NUCLEOTIDE SEQUENCE</scope>
    <source>
        <tissue evidence="12">Leaf</tissue>
    </source>
</reference>
<evidence type="ECO:0000256" key="9">
    <source>
        <dbReference type="SAM" id="MobiDB-lite"/>
    </source>
</evidence>
<dbReference type="FunFam" id="3.10.120.10:FF:000006">
    <property type="entry name" value="Membrane steroid-binding protein 1"/>
    <property type="match status" value="1"/>
</dbReference>
<proteinExistence type="inferred from homology"/>
<keyword evidence="6" id="KW-0446">Lipid-binding</keyword>
<evidence type="ECO:0000256" key="5">
    <source>
        <dbReference type="ARBA" id="ARBA00022989"/>
    </source>
</evidence>
<dbReference type="GO" id="GO:0005496">
    <property type="term" value="F:steroid binding"/>
    <property type="evidence" value="ECO:0007669"/>
    <property type="project" value="UniProtKB-KW"/>
</dbReference>
<evidence type="ECO:0000256" key="3">
    <source>
        <dbReference type="ARBA" id="ARBA00022665"/>
    </source>
</evidence>
<keyword evidence="13" id="KW-1185">Reference proteome</keyword>